<dbReference type="EMBL" id="LAZR01026301">
    <property type="protein sequence ID" value="KKL69168.1"/>
    <property type="molecule type" value="Genomic_DNA"/>
</dbReference>
<dbReference type="SUPFAM" id="SSF53448">
    <property type="entry name" value="Nucleotide-diphospho-sugar transferases"/>
    <property type="match status" value="1"/>
</dbReference>
<comment type="caution">
    <text evidence="1">The sequence shown here is derived from an EMBL/GenBank/DDBJ whole genome shotgun (WGS) entry which is preliminary data.</text>
</comment>
<proteinExistence type="predicted"/>
<dbReference type="AlphaFoldDB" id="A0A0F9E590"/>
<organism evidence="1">
    <name type="scientific">marine sediment metagenome</name>
    <dbReference type="NCBI Taxonomy" id="412755"/>
    <lineage>
        <taxon>unclassified sequences</taxon>
        <taxon>metagenomes</taxon>
        <taxon>ecological metagenomes</taxon>
    </lineage>
</organism>
<gene>
    <name evidence="1" type="ORF">LCGC14_2117650</name>
</gene>
<evidence type="ECO:0000313" key="1">
    <source>
        <dbReference type="EMBL" id="KKL69168.1"/>
    </source>
</evidence>
<accession>A0A0F9E590</accession>
<protein>
    <recommendedName>
        <fullName evidence="2">Glycosyltransferase 2-like domain-containing protein</fullName>
    </recommendedName>
</protein>
<name>A0A0F9E590_9ZZZZ</name>
<reference evidence="1" key="1">
    <citation type="journal article" date="2015" name="Nature">
        <title>Complex archaea that bridge the gap between prokaryotes and eukaryotes.</title>
        <authorList>
            <person name="Spang A."/>
            <person name="Saw J.H."/>
            <person name="Jorgensen S.L."/>
            <person name="Zaremba-Niedzwiedzka K."/>
            <person name="Martijn J."/>
            <person name="Lind A.E."/>
            <person name="van Eijk R."/>
            <person name="Schleper C."/>
            <person name="Guy L."/>
            <person name="Ettema T.J."/>
        </authorList>
    </citation>
    <scope>NUCLEOTIDE SEQUENCE</scope>
</reference>
<dbReference type="InterPro" id="IPR029044">
    <property type="entry name" value="Nucleotide-diphossugar_trans"/>
</dbReference>
<evidence type="ECO:0008006" key="2">
    <source>
        <dbReference type="Google" id="ProtNLM"/>
    </source>
</evidence>
<dbReference type="CDD" id="cd00761">
    <property type="entry name" value="Glyco_tranf_GTA_type"/>
    <property type="match status" value="1"/>
</dbReference>
<sequence length="246" mass="27890">MNHLSIVIPTRNRWEKLARCLDSIEVQEWLDIRIRIDRCFVPRDLPFYKRPDVRLELHPSETGSHHVGAGAVACRNAEISHCPDAVLYATDDITFRPGALEAARALFNAAFPDDDGVLGIKQDKAHHPTGVAVIGKKFLDRYPGRRPFFPGYYHFAAQEIHWLADKFGKFAMTPDVCIDHYHPDKCKDEMDETHVEARAHKAEDMALIAERQAAGTIWGDCCKASAIADDMYRIEKHEKAWAEAQA</sequence>